<dbReference type="PROSITE" id="PS00028">
    <property type="entry name" value="ZINC_FINGER_C2H2_1"/>
    <property type="match status" value="1"/>
</dbReference>
<keyword evidence="1" id="KW-0479">Metal-binding</keyword>
<name>A0A8W8IGK6_MAGGI</name>
<keyword evidence="1" id="KW-0862">Zinc</keyword>
<feature type="domain" description="C2H2-type" evidence="3">
    <location>
        <begin position="646"/>
        <end position="669"/>
    </location>
</feature>
<keyword evidence="5" id="KW-1185">Reference proteome</keyword>
<sequence length="898" mass="103066">MDALRREKGEVLGSLRDKHAKALLLNIARTPKSKDKRSIVHSPTPRKTKKTLFTTPRKEHIEPEGQAMQEDNQRLVLATPMETMKPITIKSFTPSKIKVVYKTKKTKNIRTKLVKDCQLGELVRSIAIHNAPKRTIRAMYNTPLKDVINNHIMTELKQEIGKLTSSVNRSLLRQIDSKSLATFSIDRVNEEIQIWAPLFHQCMLTLSNNNLMGATVAACVMLKYNNKHMSALQHIIGQILDHGGATDDTIDTLSKMGMCVTASSSAKRKHHLLSRQQQHIKRLLTEPVKEDEQITGTHQLSKSSDIIGDNIDITRSPSQMSVDRRRQSWHWFLLVALEKRVQDPTLDDTHPIADISQVENSLFIPNLEESAFLEGNFIHHIMQVLVKYVDSLKRYKLCIPEYISHPHLNMSCQKSDYAIIDLLDKSENKSEEMIDILQYIHEKCIARSDSDNDHDTPSSLKRVFGGDVLTNERAYSAQLALHNGMTEFSKLQCVIHRPEGLHRMMNLLLFIYEQFYKVSSAGEPGTLSHLRNTVRRIDVHGPEEVIQKYRSHYAWMDDCLDSFILGAYMDLMGIKDLQDEPVNHQPLFHLLSDQDKYTYIHGVAKDILDKYVKIADDVDEIREKTCALDAEANQMKDLFDSDEMKYMCPNCNKQYKTSGGIKRHLKKVHEFSFDTEDQLPTSGKDHVAIYRASFMKCALLLRDTNDAYKMGDGNRVTTNAKFQMLLSRVGKHNKYQLWLFRYLAYIKCILSPKMAYEYMWNCSANLQGGIGKNIPNDNLLEMMVQTVKKKIYSQGANATYTSVQRAALTTQIQEEIKQNLQTQCNKKQSGSRRPDANKTSDILEMVTELNNAKIFDYIPGREFNSFPGFIDFFSRIKVVDLHAWITENRERLSYEVLS</sequence>
<evidence type="ECO:0000256" key="2">
    <source>
        <dbReference type="SAM" id="MobiDB-lite"/>
    </source>
</evidence>
<protein>
    <recommendedName>
        <fullName evidence="3">C2H2-type domain-containing protein</fullName>
    </recommendedName>
</protein>
<proteinExistence type="predicted"/>
<evidence type="ECO:0000313" key="5">
    <source>
        <dbReference type="Proteomes" id="UP000005408"/>
    </source>
</evidence>
<dbReference type="InterPro" id="IPR046496">
    <property type="entry name" value="DUF6589"/>
</dbReference>
<dbReference type="InterPro" id="IPR013087">
    <property type="entry name" value="Znf_C2H2_type"/>
</dbReference>
<evidence type="ECO:0000256" key="1">
    <source>
        <dbReference type="PROSITE-ProRule" id="PRU00042"/>
    </source>
</evidence>
<accession>A0A8W8IGK6</accession>
<feature type="region of interest" description="Disordered" evidence="2">
    <location>
        <begin position="32"/>
        <end position="68"/>
    </location>
</feature>
<dbReference type="SMART" id="SM00355">
    <property type="entry name" value="ZnF_C2H2"/>
    <property type="match status" value="1"/>
</dbReference>
<dbReference type="PROSITE" id="PS50157">
    <property type="entry name" value="ZINC_FINGER_C2H2_2"/>
    <property type="match status" value="1"/>
</dbReference>
<dbReference type="Proteomes" id="UP000005408">
    <property type="component" value="Unassembled WGS sequence"/>
</dbReference>
<evidence type="ECO:0000259" key="3">
    <source>
        <dbReference type="PROSITE" id="PS50157"/>
    </source>
</evidence>
<keyword evidence="1" id="KW-0863">Zinc-finger</keyword>
<dbReference type="GO" id="GO:0008270">
    <property type="term" value="F:zinc ion binding"/>
    <property type="evidence" value="ECO:0007669"/>
    <property type="project" value="UniProtKB-KW"/>
</dbReference>
<dbReference type="Pfam" id="PF20231">
    <property type="entry name" value="DUF6589"/>
    <property type="match status" value="1"/>
</dbReference>
<dbReference type="AlphaFoldDB" id="A0A8W8IGK6"/>
<dbReference type="EnsemblMetazoa" id="G14175.5">
    <property type="protein sequence ID" value="G14175.5:cds"/>
    <property type="gene ID" value="G14175"/>
</dbReference>
<evidence type="ECO:0000313" key="4">
    <source>
        <dbReference type="EnsemblMetazoa" id="G14175.5:cds"/>
    </source>
</evidence>
<organism evidence="4 5">
    <name type="scientific">Magallana gigas</name>
    <name type="common">Pacific oyster</name>
    <name type="synonym">Crassostrea gigas</name>
    <dbReference type="NCBI Taxonomy" id="29159"/>
    <lineage>
        <taxon>Eukaryota</taxon>
        <taxon>Metazoa</taxon>
        <taxon>Spiralia</taxon>
        <taxon>Lophotrochozoa</taxon>
        <taxon>Mollusca</taxon>
        <taxon>Bivalvia</taxon>
        <taxon>Autobranchia</taxon>
        <taxon>Pteriomorphia</taxon>
        <taxon>Ostreida</taxon>
        <taxon>Ostreoidea</taxon>
        <taxon>Ostreidae</taxon>
        <taxon>Magallana</taxon>
    </lineage>
</organism>
<reference evidence="4" key="1">
    <citation type="submission" date="2022-08" db="UniProtKB">
        <authorList>
            <consortium name="EnsemblMetazoa"/>
        </authorList>
    </citation>
    <scope>IDENTIFICATION</scope>
    <source>
        <strain evidence="4">05x7-T-G4-1.051#20</strain>
    </source>
</reference>